<gene>
    <name evidence="1" type="ORF">TNIN_46731</name>
</gene>
<organism evidence="1 2">
    <name type="scientific">Trichonephila inaurata madagascariensis</name>
    <dbReference type="NCBI Taxonomy" id="2747483"/>
    <lineage>
        <taxon>Eukaryota</taxon>
        <taxon>Metazoa</taxon>
        <taxon>Ecdysozoa</taxon>
        <taxon>Arthropoda</taxon>
        <taxon>Chelicerata</taxon>
        <taxon>Arachnida</taxon>
        <taxon>Araneae</taxon>
        <taxon>Araneomorphae</taxon>
        <taxon>Entelegynae</taxon>
        <taxon>Araneoidea</taxon>
        <taxon>Nephilidae</taxon>
        <taxon>Trichonephila</taxon>
        <taxon>Trichonephila inaurata</taxon>
    </lineage>
</organism>
<keyword evidence="2" id="KW-1185">Reference proteome</keyword>
<sequence length="115" mass="12819">MNNFCKSLFPKPRVIVETESVCSKIGWIVTQNSCPKCPTEGVVLGKSSLGKEGAVADPCVRRNRWEFSHKPPVPTTKINCLSPRLLRVTSQTMDLEKWNVLGPRRPDKSAWKAPG</sequence>
<reference evidence="1" key="1">
    <citation type="submission" date="2020-08" db="EMBL/GenBank/DDBJ databases">
        <title>Multicomponent nature underlies the extraordinary mechanical properties of spider dragline silk.</title>
        <authorList>
            <person name="Kono N."/>
            <person name="Nakamura H."/>
            <person name="Mori M."/>
            <person name="Yoshida Y."/>
            <person name="Ohtoshi R."/>
            <person name="Malay A.D."/>
            <person name="Moran D.A.P."/>
            <person name="Tomita M."/>
            <person name="Numata K."/>
            <person name="Arakawa K."/>
        </authorList>
    </citation>
    <scope>NUCLEOTIDE SEQUENCE</scope>
</reference>
<protein>
    <submittedName>
        <fullName evidence="1">Uncharacterized protein</fullName>
    </submittedName>
</protein>
<evidence type="ECO:0000313" key="2">
    <source>
        <dbReference type="Proteomes" id="UP000886998"/>
    </source>
</evidence>
<dbReference type="AlphaFoldDB" id="A0A8X6XIY9"/>
<accession>A0A8X6XIY9</accession>
<comment type="caution">
    <text evidence="1">The sequence shown here is derived from an EMBL/GenBank/DDBJ whole genome shotgun (WGS) entry which is preliminary data.</text>
</comment>
<dbReference type="EMBL" id="BMAV01009887">
    <property type="protein sequence ID" value="GFY54500.1"/>
    <property type="molecule type" value="Genomic_DNA"/>
</dbReference>
<name>A0A8X6XIY9_9ARAC</name>
<proteinExistence type="predicted"/>
<dbReference type="Proteomes" id="UP000886998">
    <property type="component" value="Unassembled WGS sequence"/>
</dbReference>
<evidence type="ECO:0000313" key="1">
    <source>
        <dbReference type="EMBL" id="GFY54500.1"/>
    </source>
</evidence>